<proteinExistence type="predicted"/>
<comment type="caution">
    <text evidence="1">The sequence shown here is derived from an EMBL/GenBank/DDBJ whole genome shotgun (WGS) entry which is preliminary data.</text>
</comment>
<dbReference type="EMBL" id="CM055732">
    <property type="protein sequence ID" value="KAJ8011934.1"/>
    <property type="molecule type" value="Genomic_DNA"/>
</dbReference>
<name>A0ACC2H7J5_DALPE</name>
<dbReference type="Proteomes" id="UP001157502">
    <property type="component" value="Chromosome 5"/>
</dbReference>
<evidence type="ECO:0000313" key="2">
    <source>
        <dbReference type="Proteomes" id="UP001157502"/>
    </source>
</evidence>
<keyword evidence="2" id="KW-1185">Reference proteome</keyword>
<evidence type="ECO:0000313" key="1">
    <source>
        <dbReference type="EMBL" id="KAJ8011934.1"/>
    </source>
</evidence>
<feature type="non-terminal residue" evidence="1">
    <location>
        <position position="116"/>
    </location>
</feature>
<accession>A0ACC2H7J5</accession>
<gene>
    <name evidence="1" type="ORF">DPEC_G00063470</name>
</gene>
<reference evidence="1" key="1">
    <citation type="submission" date="2021-05" db="EMBL/GenBank/DDBJ databases">
        <authorList>
            <person name="Pan Q."/>
            <person name="Jouanno E."/>
            <person name="Zahm M."/>
            <person name="Klopp C."/>
            <person name="Cabau C."/>
            <person name="Louis A."/>
            <person name="Berthelot C."/>
            <person name="Parey E."/>
            <person name="Roest Crollius H."/>
            <person name="Montfort J."/>
            <person name="Robinson-Rechavi M."/>
            <person name="Bouchez O."/>
            <person name="Lampietro C."/>
            <person name="Lopez Roques C."/>
            <person name="Donnadieu C."/>
            <person name="Postlethwait J."/>
            <person name="Bobe J."/>
            <person name="Dillon D."/>
            <person name="Chandos A."/>
            <person name="von Hippel F."/>
            <person name="Guiguen Y."/>
        </authorList>
    </citation>
    <scope>NUCLEOTIDE SEQUENCE</scope>
    <source>
        <strain evidence="1">YG-Jan2019</strain>
    </source>
</reference>
<organism evidence="1 2">
    <name type="scientific">Dallia pectoralis</name>
    <name type="common">Alaska blackfish</name>
    <dbReference type="NCBI Taxonomy" id="75939"/>
    <lineage>
        <taxon>Eukaryota</taxon>
        <taxon>Metazoa</taxon>
        <taxon>Chordata</taxon>
        <taxon>Craniata</taxon>
        <taxon>Vertebrata</taxon>
        <taxon>Euteleostomi</taxon>
        <taxon>Actinopterygii</taxon>
        <taxon>Neopterygii</taxon>
        <taxon>Teleostei</taxon>
        <taxon>Protacanthopterygii</taxon>
        <taxon>Esociformes</taxon>
        <taxon>Umbridae</taxon>
        <taxon>Dallia</taxon>
    </lineage>
</organism>
<protein>
    <submittedName>
        <fullName evidence="1">Uncharacterized protein</fullName>
    </submittedName>
</protein>
<sequence>MLLVILLLIFEFLGDCIGQETITPLNPELIAVEGTDITISCNYKGNINNLQWYRQNPGSRPECLLLILQSNMFVQNTSITTSRHTGAINEDKTRLDLNIASTEVSDSALYYCALQP</sequence>